<dbReference type="GO" id="GO:0015833">
    <property type="term" value="P:peptide transport"/>
    <property type="evidence" value="ECO:0007669"/>
    <property type="project" value="InterPro"/>
</dbReference>
<dbReference type="Gene3D" id="3.40.50.300">
    <property type="entry name" value="P-loop containing nucleotide triphosphate hydrolases"/>
    <property type="match status" value="2"/>
</dbReference>
<dbReference type="CDD" id="cd03257">
    <property type="entry name" value="ABC_NikE_OppD_transporters"/>
    <property type="match status" value="2"/>
</dbReference>
<dbReference type="InterPro" id="IPR027417">
    <property type="entry name" value="P-loop_NTPase"/>
</dbReference>
<feature type="domain" description="ABC transporter" evidence="7">
    <location>
        <begin position="360"/>
        <end position="598"/>
    </location>
</feature>
<dbReference type="Pfam" id="PF08352">
    <property type="entry name" value="oligo_HPY"/>
    <property type="match status" value="1"/>
</dbReference>
<dbReference type="SUPFAM" id="SSF52540">
    <property type="entry name" value="P-loop containing nucleoside triphosphate hydrolases"/>
    <property type="match status" value="2"/>
</dbReference>
<dbReference type="InterPro" id="IPR017871">
    <property type="entry name" value="ABC_transporter-like_CS"/>
</dbReference>
<dbReference type="InterPro" id="IPR013563">
    <property type="entry name" value="Oligopep_ABC_C"/>
</dbReference>
<dbReference type="PANTHER" id="PTHR43297">
    <property type="entry name" value="OLIGOPEPTIDE TRANSPORT ATP-BINDING PROTEIN APPD"/>
    <property type="match status" value="1"/>
</dbReference>
<dbReference type="GO" id="GO:0016887">
    <property type="term" value="F:ATP hydrolysis activity"/>
    <property type="evidence" value="ECO:0007669"/>
    <property type="project" value="InterPro"/>
</dbReference>
<gene>
    <name evidence="8" type="ORF">UFOPK1493_00477</name>
</gene>
<accession>A0A6J6BXX0</accession>
<feature type="domain" description="ABC transporter" evidence="7">
    <location>
        <begin position="25"/>
        <end position="272"/>
    </location>
</feature>
<organism evidence="8">
    <name type="scientific">freshwater metagenome</name>
    <dbReference type="NCBI Taxonomy" id="449393"/>
    <lineage>
        <taxon>unclassified sequences</taxon>
        <taxon>metagenomes</taxon>
        <taxon>ecological metagenomes</taxon>
    </lineage>
</organism>
<dbReference type="NCBIfam" id="TIGR01727">
    <property type="entry name" value="oligo_HPY"/>
    <property type="match status" value="1"/>
</dbReference>
<evidence type="ECO:0000313" key="8">
    <source>
        <dbReference type="EMBL" id="CAB4543567.1"/>
    </source>
</evidence>
<dbReference type="GO" id="GO:0005886">
    <property type="term" value="C:plasma membrane"/>
    <property type="evidence" value="ECO:0007669"/>
    <property type="project" value="UniProtKB-SubCell"/>
</dbReference>
<dbReference type="InterPro" id="IPR003593">
    <property type="entry name" value="AAA+_ATPase"/>
</dbReference>
<dbReference type="Pfam" id="PF00005">
    <property type="entry name" value="ABC_tran"/>
    <property type="match status" value="2"/>
</dbReference>
<dbReference type="InterPro" id="IPR003439">
    <property type="entry name" value="ABC_transporter-like_ATP-bd"/>
</dbReference>
<dbReference type="PANTHER" id="PTHR43297:SF2">
    <property type="entry name" value="DIPEPTIDE TRANSPORT ATP-BINDING PROTEIN DPPD"/>
    <property type="match status" value="1"/>
</dbReference>
<dbReference type="InterPro" id="IPR050388">
    <property type="entry name" value="ABC_Ni/Peptide_Import"/>
</dbReference>
<keyword evidence="5" id="KW-0067">ATP-binding</keyword>
<protein>
    <submittedName>
        <fullName evidence="8">Unannotated protein</fullName>
    </submittedName>
</protein>
<evidence type="ECO:0000256" key="1">
    <source>
        <dbReference type="ARBA" id="ARBA00004202"/>
    </source>
</evidence>
<proteinExistence type="predicted"/>
<dbReference type="AlphaFoldDB" id="A0A6J6BXX0"/>
<keyword evidence="4" id="KW-0547">Nucleotide-binding</keyword>
<keyword evidence="6" id="KW-0472">Membrane</keyword>
<reference evidence="8" key="1">
    <citation type="submission" date="2020-05" db="EMBL/GenBank/DDBJ databases">
        <authorList>
            <person name="Chiriac C."/>
            <person name="Salcher M."/>
            <person name="Ghai R."/>
            <person name="Kavagutti S V."/>
        </authorList>
    </citation>
    <scope>NUCLEOTIDE SEQUENCE</scope>
</reference>
<comment type="subcellular location">
    <subcellularLocation>
        <location evidence="1">Cell membrane</location>
        <topology evidence="1">Peripheral membrane protein</topology>
    </subcellularLocation>
</comment>
<evidence type="ECO:0000256" key="4">
    <source>
        <dbReference type="ARBA" id="ARBA00022741"/>
    </source>
</evidence>
<dbReference type="PROSITE" id="PS00211">
    <property type="entry name" value="ABC_TRANSPORTER_1"/>
    <property type="match status" value="2"/>
</dbReference>
<evidence type="ECO:0000256" key="6">
    <source>
        <dbReference type="ARBA" id="ARBA00023136"/>
    </source>
</evidence>
<evidence type="ECO:0000259" key="7">
    <source>
        <dbReference type="PROSITE" id="PS50893"/>
    </source>
</evidence>
<dbReference type="NCBIfam" id="NF008453">
    <property type="entry name" value="PRK11308.1"/>
    <property type="match status" value="2"/>
</dbReference>
<dbReference type="EMBL" id="CAEZSR010000009">
    <property type="protein sequence ID" value="CAB4543567.1"/>
    <property type="molecule type" value="Genomic_DNA"/>
</dbReference>
<evidence type="ECO:0000256" key="5">
    <source>
        <dbReference type="ARBA" id="ARBA00022840"/>
    </source>
</evidence>
<sequence length="610" mass="65161">MSAELGTLGDLGDRDDRDGGVTLSIRSLRIDVVDTGHDIVDEVDLEIAAGEVLGLVGESGSGKTTVGLAVLGHARRGVRIASGTIEIGGRSVLDRSPRELRRLRGGQVSYVPQDPSTSLNPALRIRTQILEVLEHHGFGTTAADREARVLQVMEEVALPNTPDFLRRYPHQLSGGQQQRIGLAMAFACRPSVIVLDEPTTGLDVSTQAHVLTTVRDLCRAHGVAALYVTHDLAVVANLADRVAVMYAGRIVEQGTTRTIFESPQHPYTRHLTAAAPDISGTEAVVGLAGRAPAPGKRPVGCSFAPRCELATDECRESFPPVTSPAHAHQVRCFHAGGLAHLQRPAPVTLLRQGRDEVPALSIRHVDAAYTGHRVVHDVSFDVARGECVALVGESGSGKTTLSRSVGGLHREWTGEILLNGEAMARSARNRPTAQRLSIQYVFQNPYSSLHPRRTVGDSVARPLRVAGVSAAEATKAVHEMLERVSLTAAYAGRYPDQLSGGERQRVAIARALVSRPSVLVCDEVTSALDVLVQAAVVELLVGLQHDLGLSMLFVTHNLPLVRSLAQQVVVLADGRVVESGPTERVLGEPEQDYTRRLLADTPSISAASAG</sequence>
<evidence type="ECO:0000256" key="2">
    <source>
        <dbReference type="ARBA" id="ARBA00022448"/>
    </source>
</evidence>
<dbReference type="GO" id="GO:0005524">
    <property type="term" value="F:ATP binding"/>
    <property type="evidence" value="ECO:0007669"/>
    <property type="project" value="UniProtKB-KW"/>
</dbReference>
<keyword evidence="2" id="KW-0813">Transport</keyword>
<dbReference type="FunFam" id="3.40.50.300:FF:000016">
    <property type="entry name" value="Oligopeptide ABC transporter ATP-binding component"/>
    <property type="match status" value="1"/>
</dbReference>
<evidence type="ECO:0000256" key="3">
    <source>
        <dbReference type="ARBA" id="ARBA00022475"/>
    </source>
</evidence>
<keyword evidence="3" id="KW-1003">Cell membrane</keyword>
<dbReference type="PROSITE" id="PS50893">
    <property type="entry name" value="ABC_TRANSPORTER_2"/>
    <property type="match status" value="2"/>
</dbReference>
<dbReference type="SMART" id="SM00382">
    <property type="entry name" value="AAA"/>
    <property type="match status" value="2"/>
</dbReference>
<name>A0A6J6BXX0_9ZZZZ</name>